<dbReference type="InterPro" id="IPR046960">
    <property type="entry name" value="PPR_At4g14850-like_plant"/>
</dbReference>
<comment type="caution">
    <text evidence="2">The sequence shown here is derived from an EMBL/GenBank/DDBJ whole genome shotgun (WGS) entry which is preliminary data.</text>
</comment>
<evidence type="ECO:0000256" key="1">
    <source>
        <dbReference type="ARBA" id="ARBA00022737"/>
    </source>
</evidence>
<sequence>MDEIDSSNHTPKLVKEVHVHVVKYTYAGFVAVANSLVNRYKKCGNIHYVPQVFDKVPERDDVSWNLMIAAACRFELWEMALPLMMVCGLGSKCMLML</sequence>
<dbReference type="Gene3D" id="1.25.40.10">
    <property type="entry name" value="Tetratricopeptide repeat domain"/>
    <property type="match status" value="1"/>
</dbReference>
<dbReference type="Pfam" id="PF01535">
    <property type="entry name" value="PPR"/>
    <property type="match status" value="1"/>
</dbReference>
<dbReference type="InterPro" id="IPR011990">
    <property type="entry name" value="TPR-like_helical_dom_sf"/>
</dbReference>
<proteinExistence type="predicted"/>
<dbReference type="Proteomes" id="UP001341840">
    <property type="component" value="Unassembled WGS sequence"/>
</dbReference>
<evidence type="ECO:0000313" key="3">
    <source>
        <dbReference type="Proteomes" id="UP001341840"/>
    </source>
</evidence>
<keyword evidence="3" id="KW-1185">Reference proteome</keyword>
<dbReference type="EMBL" id="JASCZI010273544">
    <property type="protein sequence ID" value="MED6225009.1"/>
    <property type="molecule type" value="Genomic_DNA"/>
</dbReference>
<reference evidence="2 3" key="1">
    <citation type="journal article" date="2023" name="Plants (Basel)">
        <title>Bridging the Gap: Combining Genomics and Transcriptomics Approaches to Understand Stylosanthes scabra, an Orphan Legume from the Brazilian Caatinga.</title>
        <authorList>
            <person name="Ferreira-Neto J.R.C."/>
            <person name="da Silva M.D."/>
            <person name="Binneck E."/>
            <person name="de Melo N.F."/>
            <person name="da Silva R.H."/>
            <person name="de Melo A.L.T.M."/>
            <person name="Pandolfi V."/>
            <person name="Bustamante F.O."/>
            <person name="Brasileiro-Vidal A.C."/>
            <person name="Benko-Iseppon A.M."/>
        </authorList>
    </citation>
    <scope>NUCLEOTIDE SEQUENCE [LARGE SCALE GENOMIC DNA]</scope>
    <source>
        <tissue evidence="2">Leaves</tissue>
    </source>
</reference>
<name>A0ABU6ZSR6_9FABA</name>
<organism evidence="2 3">
    <name type="scientific">Stylosanthes scabra</name>
    <dbReference type="NCBI Taxonomy" id="79078"/>
    <lineage>
        <taxon>Eukaryota</taxon>
        <taxon>Viridiplantae</taxon>
        <taxon>Streptophyta</taxon>
        <taxon>Embryophyta</taxon>
        <taxon>Tracheophyta</taxon>
        <taxon>Spermatophyta</taxon>
        <taxon>Magnoliopsida</taxon>
        <taxon>eudicotyledons</taxon>
        <taxon>Gunneridae</taxon>
        <taxon>Pentapetalae</taxon>
        <taxon>rosids</taxon>
        <taxon>fabids</taxon>
        <taxon>Fabales</taxon>
        <taxon>Fabaceae</taxon>
        <taxon>Papilionoideae</taxon>
        <taxon>50 kb inversion clade</taxon>
        <taxon>dalbergioids sensu lato</taxon>
        <taxon>Dalbergieae</taxon>
        <taxon>Pterocarpus clade</taxon>
        <taxon>Stylosanthes</taxon>
    </lineage>
</organism>
<keyword evidence="1" id="KW-0677">Repeat</keyword>
<gene>
    <name evidence="2" type="ORF">PIB30_089595</name>
</gene>
<accession>A0ABU6ZSR6</accession>
<dbReference type="PANTHER" id="PTHR47926">
    <property type="entry name" value="PENTATRICOPEPTIDE REPEAT-CONTAINING PROTEIN"/>
    <property type="match status" value="1"/>
</dbReference>
<protein>
    <submittedName>
        <fullName evidence="2">Uncharacterized protein</fullName>
    </submittedName>
</protein>
<dbReference type="InterPro" id="IPR002885">
    <property type="entry name" value="PPR_rpt"/>
</dbReference>
<evidence type="ECO:0000313" key="2">
    <source>
        <dbReference type="EMBL" id="MED6225009.1"/>
    </source>
</evidence>